<dbReference type="InterPro" id="IPR011990">
    <property type="entry name" value="TPR-like_helical_dom_sf"/>
</dbReference>
<reference evidence="1 2" key="1">
    <citation type="submission" date="2023-04" db="EMBL/GenBank/DDBJ databases">
        <title>Luteimonas sp. M1R5S18.</title>
        <authorList>
            <person name="Sun J.-Q."/>
        </authorList>
    </citation>
    <scope>NUCLEOTIDE SEQUENCE [LARGE SCALE GENOMIC DNA]</scope>
    <source>
        <strain evidence="1 2">M1R5S18</strain>
    </source>
</reference>
<protein>
    <recommendedName>
        <fullName evidence="3">Tetratricopeptide repeat protein</fullName>
    </recommendedName>
</protein>
<accession>A0ABT6JNV3</accession>
<dbReference type="Proteomes" id="UP001156831">
    <property type="component" value="Unassembled WGS sequence"/>
</dbReference>
<keyword evidence="2" id="KW-1185">Reference proteome</keyword>
<organism evidence="1 2">
    <name type="scientific">Luteimonas rhizosphaericola</name>
    <dbReference type="NCBI Taxonomy" id="3042024"/>
    <lineage>
        <taxon>Bacteria</taxon>
        <taxon>Pseudomonadati</taxon>
        <taxon>Pseudomonadota</taxon>
        <taxon>Gammaproteobacteria</taxon>
        <taxon>Lysobacterales</taxon>
        <taxon>Lysobacteraceae</taxon>
        <taxon>Luteimonas</taxon>
    </lineage>
</organism>
<dbReference type="Gene3D" id="1.25.40.10">
    <property type="entry name" value="Tetratricopeptide repeat domain"/>
    <property type="match status" value="1"/>
</dbReference>
<name>A0ABT6JNV3_9GAMM</name>
<dbReference type="RefSeq" id="WP_280603244.1">
    <property type="nucleotide sequence ID" value="NZ_JARXRN010000029.1"/>
</dbReference>
<evidence type="ECO:0000313" key="1">
    <source>
        <dbReference type="EMBL" id="MDH5832197.1"/>
    </source>
</evidence>
<evidence type="ECO:0008006" key="3">
    <source>
        <dbReference type="Google" id="ProtNLM"/>
    </source>
</evidence>
<gene>
    <name evidence="1" type="ORF">QFW80_16890</name>
</gene>
<sequence>MFGDPHALQLDLRDGRSDERPFLRPAAHPQRKWIIALAVAAALVACGVLLRDPLADRLWPEARVHALTADAAAALARGHLTAPDGSGARELYEAARAIDPDQAAPRAGLARVAEAALAQAAAGVEAGRFGEAHAHLRLARDLSIPRERADAIAIRLREREAALAGLDGLVARADAARADGRLHGDASAALPLYARVLVLDPGRADALRGRDDALAALLEQARADLRRGDLQAAAGGIAAARDYDPGHVDLPDTQARLTEELDALRRRAAVDFAGGRLDAAVATWRRLQAFDPDDVAARDGLQQAAAALASRAQRQGADFRFADAETTLSRARALAPDAAAVVAAQSALERARRRHAQLQASAAGSDRADRVPVLLREAAEAEARGDLLTPPGDSAYDHLRAAQAIAPTDPQVRRAVARLLPSARACFERYLSANDLARARRCLGAREALGDSAVAMAADQRRLAQRWLAIGDERLGAGQLQSASAALASAREIDPRTPGIEEFQRRLRVASRE</sequence>
<dbReference type="EMBL" id="JARXRN010000029">
    <property type="protein sequence ID" value="MDH5832197.1"/>
    <property type="molecule type" value="Genomic_DNA"/>
</dbReference>
<comment type="caution">
    <text evidence="1">The sequence shown here is derived from an EMBL/GenBank/DDBJ whole genome shotgun (WGS) entry which is preliminary data.</text>
</comment>
<evidence type="ECO:0000313" key="2">
    <source>
        <dbReference type="Proteomes" id="UP001156831"/>
    </source>
</evidence>
<dbReference type="SUPFAM" id="SSF48452">
    <property type="entry name" value="TPR-like"/>
    <property type="match status" value="1"/>
</dbReference>
<proteinExistence type="predicted"/>